<dbReference type="AlphaFoldDB" id="D8LRT2"/>
<evidence type="ECO:0000313" key="3">
    <source>
        <dbReference type="EMBL" id="CBN73849.1"/>
    </source>
</evidence>
<name>D8LRT2_ECTSI</name>
<keyword evidence="1" id="KW-0472">Membrane</keyword>
<keyword evidence="1" id="KW-0812">Transmembrane</keyword>
<proteinExistence type="predicted"/>
<protein>
    <recommendedName>
        <fullName evidence="2">Alpha-L-glutamate ligase-related protein ATP-grasp domain-containing protein</fullName>
    </recommendedName>
</protein>
<dbReference type="InterPro" id="IPR039523">
    <property type="entry name" value="RimK-rel_E_lig_ATP-grasp"/>
</dbReference>
<dbReference type="EMBL" id="FN649731">
    <property type="protein sequence ID" value="CBN73849.1"/>
    <property type="molecule type" value="Genomic_DNA"/>
</dbReference>
<evidence type="ECO:0000259" key="2">
    <source>
        <dbReference type="Pfam" id="PF14397"/>
    </source>
</evidence>
<reference evidence="3 4" key="1">
    <citation type="journal article" date="2010" name="Nature">
        <title>The Ectocarpus genome and the independent evolution of multicellularity in brown algae.</title>
        <authorList>
            <person name="Cock J.M."/>
            <person name="Sterck L."/>
            <person name="Rouze P."/>
            <person name="Scornet D."/>
            <person name="Allen A.E."/>
            <person name="Amoutzias G."/>
            <person name="Anthouard V."/>
            <person name="Artiguenave F."/>
            <person name="Aury J.M."/>
            <person name="Badger J.H."/>
            <person name="Beszteri B."/>
            <person name="Billiau K."/>
            <person name="Bonnet E."/>
            <person name="Bothwell J.H."/>
            <person name="Bowler C."/>
            <person name="Boyen C."/>
            <person name="Brownlee C."/>
            <person name="Carrano C.J."/>
            <person name="Charrier B."/>
            <person name="Cho G.Y."/>
            <person name="Coelho S.M."/>
            <person name="Collen J."/>
            <person name="Corre E."/>
            <person name="Da Silva C."/>
            <person name="Delage L."/>
            <person name="Delaroque N."/>
            <person name="Dittami S.M."/>
            <person name="Doulbeau S."/>
            <person name="Elias M."/>
            <person name="Farnham G."/>
            <person name="Gachon C.M."/>
            <person name="Gschloessl B."/>
            <person name="Heesch S."/>
            <person name="Jabbari K."/>
            <person name="Jubin C."/>
            <person name="Kawai H."/>
            <person name="Kimura K."/>
            <person name="Kloareg B."/>
            <person name="Kupper F.C."/>
            <person name="Lang D."/>
            <person name="Le Bail A."/>
            <person name="Leblanc C."/>
            <person name="Lerouge P."/>
            <person name="Lohr M."/>
            <person name="Lopez P.J."/>
            <person name="Martens C."/>
            <person name="Maumus F."/>
            <person name="Michel G."/>
            <person name="Miranda-Saavedra D."/>
            <person name="Morales J."/>
            <person name="Moreau H."/>
            <person name="Motomura T."/>
            <person name="Nagasato C."/>
            <person name="Napoli C.A."/>
            <person name="Nelson D.R."/>
            <person name="Nyvall-Collen P."/>
            <person name="Peters A.F."/>
            <person name="Pommier C."/>
            <person name="Potin P."/>
            <person name="Poulain J."/>
            <person name="Quesneville H."/>
            <person name="Read B."/>
            <person name="Rensing S.A."/>
            <person name="Ritter A."/>
            <person name="Rousvoal S."/>
            <person name="Samanta M."/>
            <person name="Samson G."/>
            <person name="Schroeder D.C."/>
            <person name="Segurens B."/>
            <person name="Strittmatter M."/>
            <person name="Tonon T."/>
            <person name="Tregear J.W."/>
            <person name="Valentin K."/>
            <person name="von Dassow P."/>
            <person name="Yamagishi T."/>
            <person name="Van de Peer Y."/>
            <person name="Wincker P."/>
        </authorList>
    </citation>
    <scope>NUCLEOTIDE SEQUENCE [LARGE SCALE GENOMIC DNA]</scope>
    <source>
        <strain evidence="4">Ec32 / CCAP1310/4</strain>
    </source>
</reference>
<keyword evidence="1" id="KW-1133">Transmembrane helix</keyword>
<organism evidence="3 4">
    <name type="scientific">Ectocarpus siliculosus</name>
    <name type="common">Brown alga</name>
    <name type="synonym">Conferva siliculosa</name>
    <dbReference type="NCBI Taxonomy" id="2880"/>
    <lineage>
        <taxon>Eukaryota</taxon>
        <taxon>Sar</taxon>
        <taxon>Stramenopiles</taxon>
        <taxon>Ochrophyta</taxon>
        <taxon>PX clade</taxon>
        <taxon>Phaeophyceae</taxon>
        <taxon>Ectocarpales</taxon>
        <taxon>Ectocarpaceae</taxon>
        <taxon>Ectocarpus</taxon>
    </lineage>
</organism>
<dbReference type="OrthoDB" id="35279at2759"/>
<dbReference type="EMBL" id="FN648926">
    <property type="protein sequence ID" value="CBN73849.1"/>
    <property type="molecule type" value="Genomic_DNA"/>
</dbReference>
<dbReference type="InParanoid" id="D8LRT2"/>
<keyword evidence="4" id="KW-1185">Reference proteome</keyword>
<gene>
    <name evidence="3" type="ORF">Esi_0007_0152</name>
</gene>
<dbReference type="OMA" id="FWRVNCH"/>
<dbReference type="Proteomes" id="UP000002630">
    <property type="component" value="Linkage Group LG06"/>
</dbReference>
<accession>D8LRT2</accession>
<evidence type="ECO:0000313" key="4">
    <source>
        <dbReference type="Proteomes" id="UP000002630"/>
    </source>
</evidence>
<evidence type="ECO:0000256" key="1">
    <source>
        <dbReference type="SAM" id="Phobius"/>
    </source>
</evidence>
<dbReference type="eggNOG" id="ENOG502RAJ8">
    <property type="taxonomic scope" value="Eukaryota"/>
</dbReference>
<sequence>MVEGDNYDWDRASFWTAISDTVRFYRCLLYFLTGGTYKECPYFATRLQARVQCYSLGLIFYLWSKPHYRNASFKEDMFKNLRNVAIPGTGIPLSFYCSFKAMVYLFILVVNPAICFMAALNLQRKHGRPWAQAYIEQLLCPQDWFSFWRLNCRLASYHALVTGSEGYRQEDKWTFLRDGKSKGVPISPFLDIPAVVIKDKNEEGGMGLYFFKNATAGGDWIIQERLDNDEFVTSLLPDRAPLSTMRVISASRWWLEKRQGKIPGPSCVDSLSCVFRAGRQDADTDHSSILFDVDASTGTLLKGTTNAHWYELGPTKMFNTPWVSTHDVTHHPDNNKLITGEVIPDIQGKLDLVADAHFKLLPDVPLVGWDVALTTKGVYLLEVNLSCNFFRGSFSLGLYVKFVHDYFVALEEERGAHGKIE</sequence>
<feature type="transmembrane region" description="Helical" evidence="1">
    <location>
        <begin position="101"/>
        <end position="122"/>
    </location>
</feature>
<feature type="domain" description="Alpha-L-glutamate ligase-related protein ATP-grasp" evidence="2">
    <location>
        <begin position="324"/>
        <end position="385"/>
    </location>
</feature>
<dbReference type="Pfam" id="PF14397">
    <property type="entry name" value="ATPgrasp_ST"/>
    <property type="match status" value="1"/>
</dbReference>